<dbReference type="EMBL" id="CP009110">
    <property type="protein sequence ID" value="AIJ26449.1"/>
    <property type="molecule type" value="Genomic_DNA"/>
</dbReference>
<dbReference type="EMBL" id="CP009110">
    <property type="protein sequence ID" value="AIJ26390.1"/>
    <property type="molecule type" value="Genomic_DNA"/>
</dbReference>
<gene>
    <name evidence="2" type="ORF">AMETH_6298</name>
    <name evidence="3" type="ORF">AMETH_6357</name>
</gene>
<dbReference type="RefSeq" id="WP_017985224.1">
    <property type="nucleotide sequence ID" value="NZ_AQUL01000001.1"/>
</dbReference>
<dbReference type="PANTHER" id="PTHR22683:SF41">
    <property type="entry name" value="DNA TRANSLOCASE FTSK"/>
    <property type="match status" value="1"/>
</dbReference>
<dbReference type="Gene3D" id="1.10.10.10">
    <property type="entry name" value="Winged helix-like DNA-binding domain superfamily/Winged helix DNA-binding domain"/>
    <property type="match status" value="1"/>
</dbReference>
<dbReference type="InterPro" id="IPR036388">
    <property type="entry name" value="WH-like_DNA-bd_sf"/>
</dbReference>
<feature type="domain" description="FtsK gamma" evidence="1">
    <location>
        <begin position="285"/>
        <end position="351"/>
    </location>
</feature>
<organism evidence="3 4">
    <name type="scientific">Amycolatopsis methanolica 239</name>
    <dbReference type="NCBI Taxonomy" id="1068978"/>
    <lineage>
        <taxon>Bacteria</taxon>
        <taxon>Bacillati</taxon>
        <taxon>Actinomycetota</taxon>
        <taxon>Actinomycetes</taxon>
        <taxon>Pseudonocardiales</taxon>
        <taxon>Pseudonocardiaceae</taxon>
        <taxon>Amycolatopsis</taxon>
        <taxon>Amycolatopsis methanolica group</taxon>
    </lineage>
</organism>
<dbReference type="Proteomes" id="UP000062973">
    <property type="component" value="Chromosome"/>
</dbReference>
<dbReference type="HOGENOM" id="CLU_757885_0_0_11"/>
<evidence type="ECO:0000313" key="3">
    <source>
        <dbReference type="EMBL" id="AIJ26449.1"/>
    </source>
</evidence>
<proteinExistence type="predicted"/>
<dbReference type="eggNOG" id="COG1674">
    <property type="taxonomic scope" value="Bacteria"/>
</dbReference>
<keyword evidence="3" id="KW-0131">Cell cycle</keyword>
<evidence type="ECO:0000313" key="4">
    <source>
        <dbReference type="Proteomes" id="UP000062973"/>
    </source>
</evidence>
<name>A0A076MZ19_AMYME</name>
<dbReference type="PANTHER" id="PTHR22683">
    <property type="entry name" value="SPORULATION PROTEIN RELATED"/>
    <property type="match status" value="1"/>
</dbReference>
<dbReference type="SUPFAM" id="SSF46785">
    <property type="entry name" value="Winged helix' DNA-binding domain"/>
    <property type="match status" value="1"/>
</dbReference>
<dbReference type="SMART" id="SM00843">
    <property type="entry name" value="Ftsk_gamma"/>
    <property type="match status" value="1"/>
</dbReference>
<keyword evidence="3" id="KW-0132">Cell division</keyword>
<dbReference type="InterPro" id="IPR036390">
    <property type="entry name" value="WH_DNA-bd_sf"/>
</dbReference>
<dbReference type="AlphaFoldDB" id="A0A076MZ19"/>
<evidence type="ECO:0000313" key="2">
    <source>
        <dbReference type="EMBL" id="AIJ26390.1"/>
    </source>
</evidence>
<reference evidence="3 4" key="1">
    <citation type="submission" date="2014-07" db="EMBL/GenBank/DDBJ databases">
        <title>Whole Genome Sequence of the Amycolatopsis methanolica 239.</title>
        <authorList>
            <person name="Tang B."/>
        </authorList>
    </citation>
    <scope>NUCLEOTIDE SEQUENCE [LARGE SCALE GENOMIC DNA]</scope>
    <source>
        <strain evidence="3 4">239</strain>
    </source>
</reference>
<dbReference type="PATRIC" id="fig|1068978.7.peg.6765"/>
<dbReference type="STRING" id="1068978.AMETH_6298"/>
<dbReference type="KEGG" id="amq:AMETH_6298"/>
<evidence type="ECO:0000259" key="1">
    <source>
        <dbReference type="SMART" id="SM00843"/>
    </source>
</evidence>
<dbReference type="InterPro" id="IPR018541">
    <property type="entry name" value="Ftsk_gamma"/>
</dbReference>
<dbReference type="Pfam" id="PF09397">
    <property type="entry name" value="FtsK_gamma"/>
    <property type="match status" value="1"/>
</dbReference>
<accession>A0A076MZ19</accession>
<keyword evidence="4" id="KW-1185">Reference proteome</keyword>
<protein>
    <submittedName>
        <fullName evidence="3">Cell division protein FtsK</fullName>
    </submittedName>
</protein>
<dbReference type="KEGG" id="amq:AMETH_6357"/>
<dbReference type="GO" id="GO:0051301">
    <property type="term" value="P:cell division"/>
    <property type="evidence" value="ECO:0007669"/>
    <property type="project" value="UniProtKB-KW"/>
</dbReference>
<sequence>MSAIRIETKNLLELLGSLVYTAAQDPEDGAVAGVLLHTDRGERGLEPGRTDLLVGTSCNGFAVGQTYVHADGQLHEPMLWRIDDVRTVIDAFKRKAKEHKEHAVEIRIDEGVFVVRESEDALFEADGLRLEFSPGRIEEYPRTVWSLLVRRPDFLEHRDSSGRVVPAVPRTDFGSAALEPFVRVAKARKSALETYRYHQRSPLLVQIGTSYIGAVTSYRWDDDIDGAGQEPDAAVYVPDLPPPPRKPEADADLPPGSSILRDGAGVVLSTADTSAVDEPLSEFPDLERDPDLLCQAAEVLITGQLGSVTLLQRKLRIGATKANRLIDQLVQRGVLGPARGSKAREVLVPVDGLAEVLEEIRGGAQ</sequence>
<dbReference type="InterPro" id="IPR050206">
    <property type="entry name" value="FtsK/SpoIIIE/SftA"/>
</dbReference>